<dbReference type="Pfam" id="PF21845">
    <property type="entry name" value="DUF6904"/>
    <property type="match status" value="1"/>
</dbReference>
<reference evidence="1 2" key="1">
    <citation type="journal article" date="2014" name="BMC Genomics">
        <title>Comparison of environmental and isolate Sulfobacillus genomes reveals diverse carbon, sulfur, nitrogen, and hydrogen metabolisms.</title>
        <authorList>
            <person name="Justice N.B."/>
            <person name="Norman A."/>
            <person name="Brown C.T."/>
            <person name="Singh A."/>
            <person name="Thomas B.C."/>
            <person name="Banfield J.F."/>
        </authorList>
    </citation>
    <scope>NUCLEOTIDE SEQUENCE [LARGE SCALE GENOMIC DNA]</scope>
    <source>
        <strain evidence="1">AMDSBA4</strain>
    </source>
</reference>
<accession>A0A2T2XGN2</accession>
<comment type="caution">
    <text evidence="1">The sequence shown here is derived from an EMBL/GenBank/DDBJ whole genome shotgun (WGS) entry which is preliminary data.</text>
</comment>
<name>A0A2T2XGN2_9FIRM</name>
<protein>
    <submittedName>
        <fullName evidence="1">Uncharacterized protein</fullName>
    </submittedName>
</protein>
<evidence type="ECO:0000313" key="1">
    <source>
        <dbReference type="EMBL" id="PSR33638.1"/>
    </source>
</evidence>
<evidence type="ECO:0000313" key="2">
    <source>
        <dbReference type="Proteomes" id="UP000242972"/>
    </source>
</evidence>
<proteinExistence type="predicted"/>
<dbReference type="InterPro" id="IPR054199">
    <property type="entry name" value="DUF6904"/>
</dbReference>
<gene>
    <name evidence="1" type="ORF">C7B46_08490</name>
</gene>
<dbReference type="AlphaFoldDB" id="A0A2T2XGN2"/>
<sequence length="246" mass="28235">MLTIRNTPRTAGIEILGDHKDLLGLYLALHTVVGDDDEFHLEDARIRVLGVCYDLRHAMMGDRNIEFVDNGMDYDKIKRLGVVSSDKNVYYTVTVLWPEILYVFLALNNFVQLYAKSRSKTSPTPILDASNLWDSNIAQVRLFQSLVVACLNEIVSEAAFRRIAKLMALPGTVLDATQYVDLLNMKFVNMDPDKRKKSLLTMVKRLVEQGPEYQQLRQKVEHVATKSHCEFSDIDFSWSYPEDINW</sequence>
<organism evidence="1 2">
    <name type="scientific">Sulfobacillus benefaciens</name>
    <dbReference type="NCBI Taxonomy" id="453960"/>
    <lineage>
        <taxon>Bacteria</taxon>
        <taxon>Bacillati</taxon>
        <taxon>Bacillota</taxon>
        <taxon>Clostridia</taxon>
        <taxon>Eubacteriales</taxon>
        <taxon>Clostridiales Family XVII. Incertae Sedis</taxon>
        <taxon>Sulfobacillus</taxon>
    </lineage>
</organism>
<dbReference type="Proteomes" id="UP000242972">
    <property type="component" value="Unassembled WGS sequence"/>
</dbReference>
<dbReference type="EMBL" id="PXYW01000017">
    <property type="protein sequence ID" value="PSR33638.1"/>
    <property type="molecule type" value="Genomic_DNA"/>
</dbReference>